<reference evidence="2 3" key="1">
    <citation type="journal article" date="2017" name="PLoS Biol.">
        <title>The sea cucumber genome provides insights into morphological evolution and visceral regeneration.</title>
        <authorList>
            <person name="Zhang X."/>
            <person name="Sun L."/>
            <person name="Yuan J."/>
            <person name="Sun Y."/>
            <person name="Gao Y."/>
            <person name="Zhang L."/>
            <person name="Li S."/>
            <person name="Dai H."/>
            <person name="Hamel J.F."/>
            <person name="Liu C."/>
            <person name="Yu Y."/>
            <person name="Liu S."/>
            <person name="Lin W."/>
            <person name="Guo K."/>
            <person name="Jin S."/>
            <person name="Xu P."/>
            <person name="Storey K.B."/>
            <person name="Huan P."/>
            <person name="Zhang T."/>
            <person name="Zhou Y."/>
            <person name="Zhang J."/>
            <person name="Lin C."/>
            <person name="Li X."/>
            <person name="Xing L."/>
            <person name="Huo D."/>
            <person name="Sun M."/>
            <person name="Wang L."/>
            <person name="Mercier A."/>
            <person name="Li F."/>
            <person name="Yang H."/>
            <person name="Xiang J."/>
        </authorList>
    </citation>
    <scope>NUCLEOTIDE SEQUENCE [LARGE SCALE GENOMIC DNA]</scope>
    <source>
        <strain evidence="2">Shaxun</strain>
        <tissue evidence="2">Muscle</tissue>
    </source>
</reference>
<feature type="compositionally biased region" description="Polar residues" evidence="1">
    <location>
        <begin position="25"/>
        <end position="40"/>
    </location>
</feature>
<sequence>MSSFPCAATNADNNIDETAERDQLLSGTEANLNTVENGQLPSTPDDSSSLGPSPSDATNADNNIDETAEVDQLLSGTEANLNTVENGQLPSTPGDSTNSSVSDEDNSTTVLCEDETGSSSQASVDIEMDRLTSTTTQVTMVPDSLEDIPSSNQEFCNCSLSLIKWREIESSLSTFLQDESSKRRFVESIFGCSDGTTPCDITINGICQRDPQRDFTEFLQDGMTLFNINTHRVMATALRSVKHGDEFSARPDLIDDLLQGLTRLEDCYSCRDDVVTTVLA</sequence>
<feature type="compositionally biased region" description="Low complexity" evidence="1">
    <location>
        <begin position="41"/>
        <end position="56"/>
    </location>
</feature>
<dbReference type="AlphaFoldDB" id="A0A2G8KKU4"/>
<feature type="compositionally biased region" description="Polar residues" evidence="1">
    <location>
        <begin position="83"/>
        <end position="101"/>
    </location>
</feature>
<feature type="region of interest" description="Disordered" evidence="1">
    <location>
        <begin position="83"/>
        <end position="122"/>
    </location>
</feature>
<evidence type="ECO:0000313" key="2">
    <source>
        <dbReference type="EMBL" id="PIK48580.1"/>
    </source>
</evidence>
<gene>
    <name evidence="2" type="ORF">BSL78_14568</name>
</gene>
<protein>
    <submittedName>
        <fullName evidence="2">Uncharacterized protein</fullName>
    </submittedName>
</protein>
<organism evidence="2 3">
    <name type="scientific">Stichopus japonicus</name>
    <name type="common">Sea cucumber</name>
    <dbReference type="NCBI Taxonomy" id="307972"/>
    <lineage>
        <taxon>Eukaryota</taxon>
        <taxon>Metazoa</taxon>
        <taxon>Echinodermata</taxon>
        <taxon>Eleutherozoa</taxon>
        <taxon>Echinozoa</taxon>
        <taxon>Holothuroidea</taxon>
        <taxon>Aspidochirotacea</taxon>
        <taxon>Aspidochirotida</taxon>
        <taxon>Stichopodidae</taxon>
        <taxon>Apostichopus</taxon>
    </lineage>
</organism>
<comment type="caution">
    <text evidence="2">The sequence shown here is derived from an EMBL/GenBank/DDBJ whole genome shotgun (WGS) entry which is preliminary data.</text>
</comment>
<feature type="region of interest" description="Disordered" evidence="1">
    <location>
        <begin position="1"/>
        <end position="62"/>
    </location>
</feature>
<keyword evidence="3" id="KW-1185">Reference proteome</keyword>
<evidence type="ECO:0000256" key="1">
    <source>
        <dbReference type="SAM" id="MobiDB-lite"/>
    </source>
</evidence>
<evidence type="ECO:0000313" key="3">
    <source>
        <dbReference type="Proteomes" id="UP000230750"/>
    </source>
</evidence>
<accession>A0A2G8KKU4</accession>
<dbReference type="EMBL" id="MRZV01000515">
    <property type="protein sequence ID" value="PIK48580.1"/>
    <property type="molecule type" value="Genomic_DNA"/>
</dbReference>
<dbReference type="Proteomes" id="UP000230750">
    <property type="component" value="Unassembled WGS sequence"/>
</dbReference>
<feature type="compositionally biased region" description="Acidic residues" evidence="1">
    <location>
        <begin position="102"/>
        <end position="116"/>
    </location>
</feature>
<proteinExistence type="predicted"/>
<name>A0A2G8KKU4_STIJA</name>